<dbReference type="EMBL" id="JGDB01000089">
    <property type="protein sequence ID" value="EXY91075.1"/>
    <property type="molecule type" value="Genomic_DNA"/>
</dbReference>
<dbReference type="PATRIC" id="fig|1339316.3.peg.2166"/>
<dbReference type="AlphaFoldDB" id="A0A015XEM1"/>
<protein>
    <submittedName>
        <fullName evidence="1">Uncharacterized protein</fullName>
    </submittedName>
</protein>
<gene>
    <name evidence="1" type="ORF">M125_2256</name>
</gene>
<evidence type="ECO:0000313" key="1">
    <source>
        <dbReference type="EMBL" id="EXY91075.1"/>
    </source>
</evidence>
<sequence length="38" mass="4738">MSFYLIRFGLQRYLKTLKRRIDIYQEYINPPAIIYIKV</sequence>
<comment type="caution">
    <text evidence="1">The sequence shown here is derived from an EMBL/GenBank/DDBJ whole genome shotgun (WGS) entry which is preliminary data.</text>
</comment>
<organism evidence="1 2">
    <name type="scientific">Bacteroides fragilis str. 3998T(B)3</name>
    <dbReference type="NCBI Taxonomy" id="1339316"/>
    <lineage>
        <taxon>Bacteria</taxon>
        <taxon>Pseudomonadati</taxon>
        <taxon>Bacteroidota</taxon>
        <taxon>Bacteroidia</taxon>
        <taxon>Bacteroidales</taxon>
        <taxon>Bacteroidaceae</taxon>
        <taxon>Bacteroides</taxon>
    </lineage>
</organism>
<reference evidence="1 2" key="1">
    <citation type="submission" date="2014-02" db="EMBL/GenBank/DDBJ databases">
        <authorList>
            <person name="Sears C."/>
            <person name="Carroll K."/>
            <person name="Sack B.R."/>
            <person name="Qadri F."/>
            <person name="Myers L.L."/>
            <person name="Chung G.-T."/>
            <person name="Escheverria P."/>
            <person name="Fraser C.M."/>
            <person name="Sadzewicz L."/>
            <person name="Shefchek K.A."/>
            <person name="Tallon L."/>
            <person name="Das S.P."/>
            <person name="Daugherty S."/>
            <person name="Mongodin E.F."/>
        </authorList>
    </citation>
    <scope>NUCLEOTIDE SEQUENCE [LARGE SCALE GENOMIC DNA]</scope>
    <source>
        <strain evidence="2">3998T(B)3</strain>
    </source>
</reference>
<accession>A0A015XEM1</accession>
<evidence type="ECO:0000313" key="2">
    <source>
        <dbReference type="Proteomes" id="UP000020773"/>
    </source>
</evidence>
<proteinExistence type="predicted"/>
<dbReference type="Proteomes" id="UP000020773">
    <property type="component" value="Unassembled WGS sequence"/>
</dbReference>
<name>A0A015XEM1_BACFG</name>